<name>A0A8J5T0Y3_ZIZPA</name>
<dbReference type="EMBL" id="JAAALK010000285">
    <property type="protein sequence ID" value="KAG8065526.1"/>
    <property type="molecule type" value="Genomic_DNA"/>
</dbReference>
<feature type="transmembrane region" description="Helical" evidence="1">
    <location>
        <begin position="51"/>
        <end position="70"/>
    </location>
</feature>
<evidence type="ECO:0000313" key="2">
    <source>
        <dbReference type="EMBL" id="KAG8065526.1"/>
    </source>
</evidence>
<keyword evidence="1" id="KW-0812">Transmembrane</keyword>
<keyword evidence="1" id="KW-0472">Membrane</keyword>
<dbReference type="Proteomes" id="UP000729402">
    <property type="component" value="Unassembled WGS sequence"/>
</dbReference>
<sequence>MRSTTPCGASSAATTCRRHCINHTSSHVSVRHVLMEKLRESSGDASDVMEAFLYTMFCLLVLMCFGERLNKPTIRAIEKAERAWLIYISRKMNVFFFFRGRLPFLLPLVLLPPQLATVVMAR</sequence>
<feature type="transmembrane region" description="Helical" evidence="1">
    <location>
        <begin position="104"/>
        <end position="121"/>
    </location>
</feature>
<evidence type="ECO:0000256" key="1">
    <source>
        <dbReference type="SAM" id="Phobius"/>
    </source>
</evidence>
<keyword evidence="1" id="KW-1133">Transmembrane helix</keyword>
<comment type="caution">
    <text evidence="2">The sequence shown here is derived from an EMBL/GenBank/DDBJ whole genome shotgun (WGS) entry which is preliminary data.</text>
</comment>
<gene>
    <name evidence="2" type="ORF">GUJ93_ZPchr0004g39464</name>
</gene>
<dbReference type="AlphaFoldDB" id="A0A8J5T0Y3"/>
<protein>
    <submittedName>
        <fullName evidence="2">Uncharacterized protein</fullName>
    </submittedName>
</protein>
<organism evidence="2 3">
    <name type="scientific">Zizania palustris</name>
    <name type="common">Northern wild rice</name>
    <dbReference type="NCBI Taxonomy" id="103762"/>
    <lineage>
        <taxon>Eukaryota</taxon>
        <taxon>Viridiplantae</taxon>
        <taxon>Streptophyta</taxon>
        <taxon>Embryophyta</taxon>
        <taxon>Tracheophyta</taxon>
        <taxon>Spermatophyta</taxon>
        <taxon>Magnoliopsida</taxon>
        <taxon>Liliopsida</taxon>
        <taxon>Poales</taxon>
        <taxon>Poaceae</taxon>
        <taxon>BOP clade</taxon>
        <taxon>Oryzoideae</taxon>
        <taxon>Oryzeae</taxon>
        <taxon>Zizaniinae</taxon>
        <taxon>Zizania</taxon>
    </lineage>
</organism>
<dbReference type="OrthoDB" id="1055148at2759"/>
<reference evidence="2" key="2">
    <citation type="submission" date="2021-02" db="EMBL/GenBank/DDBJ databases">
        <authorList>
            <person name="Kimball J.A."/>
            <person name="Haas M.W."/>
            <person name="Macchietto M."/>
            <person name="Kono T."/>
            <person name="Duquette J."/>
            <person name="Shao M."/>
        </authorList>
    </citation>
    <scope>NUCLEOTIDE SEQUENCE</scope>
    <source>
        <tissue evidence="2">Fresh leaf tissue</tissue>
    </source>
</reference>
<proteinExistence type="predicted"/>
<accession>A0A8J5T0Y3</accession>
<keyword evidence="3" id="KW-1185">Reference proteome</keyword>
<reference evidence="2" key="1">
    <citation type="journal article" date="2021" name="bioRxiv">
        <title>Whole Genome Assembly and Annotation of Northern Wild Rice, Zizania palustris L., Supports a Whole Genome Duplication in the Zizania Genus.</title>
        <authorList>
            <person name="Haas M."/>
            <person name="Kono T."/>
            <person name="Macchietto M."/>
            <person name="Millas R."/>
            <person name="McGilp L."/>
            <person name="Shao M."/>
            <person name="Duquette J."/>
            <person name="Hirsch C.N."/>
            <person name="Kimball J."/>
        </authorList>
    </citation>
    <scope>NUCLEOTIDE SEQUENCE</scope>
    <source>
        <tissue evidence="2">Fresh leaf tissue</tissue>
    </source>
</reference>
<evidence type="ECO:0000313" key="3">
    <source>
        <dbReference type="Proteomes" id="UP000729402"/>
    </source>
</evidence>